<dbReference type="RefSeq" id="WP_234981107.1">
    <property type="nucleotide sequence ID" value="NZ_FRFE01000003.1"/>
</dbReference>
<reference evidence="10 11" key="1">
    <citation type="submission" date="2016-12" db="EMBL/GenBank/DDBJ databases">
        <authorList>
            <person name="Song W.-J."/>
            <person name="Kurnit D.M."/>
        </authorList>
    </citation>
    <scope>NUCLEOTIDE SEQUENCE [LARGE SCALE GENOMIC DNA]</scope>
    <source>
        <strain evidence="10 11">DSM 18488</strain>
    </source>
</reference>
<keyword evidence="6 7" id="KW-0472">Membrane</keyword>
<evidence type="ECO:0000256" key="4">
    <source>
        <dbReference type="ARBA" id="ARBA00022692"/>
    </source>
</evidence>
<gene>
    <name evidence="10" type="ORF">SAMN02745220_00788</name>
</gene>
<organism evidence="10 11">
    <name type="scientific">Desulfopila aestuarii DSM 18488</name>
    <dbReference type="NCBI Taxonomy" id="1121416"/>
    <lineage>
        <taxon>Bacteria</taxon>
        <taxon>Pseudomonadati</taxon>
        <taxon>Thermodesulfobacteriota</taxon>
        <taxon>Desulfobulbia</taxon>
        <taxon>Desulfobulbales</taxon>
        <taxon>Desulfocapsaceae</taxon>
        <taxon>Desulfopila</taxon>
    </lineage>
</organism>
<evidence type="ECO:0000313" key="10">
    <source>
        <dbReference type="EMBL" id="SHO44538.1"/>
    </source>
</evidence>
<evidence type="ECO:0000256" key="5">
    <source>
        <dbReference type="ARBA" id="ARBA00022989"/>
    </source>
</evidence>
<dbReference type="InterPro" id="IPR003838">
    <property type="entry name" value="ABC3_permease_C"/>
</dbReference>
<dbReference type="AlphaFoldDB" id="A0A1M7XZD2"/>
<comment type="similarity">
    <text evidence="2">Belongs to the ABC-4 integral membrane protein family. LolC/E subfamily.</text>
</comment>
<feature type="domain" description="MacB-like periplasmic core" evidence="9">
    <location>
        <begin position="30"/>
        <end position="227"/>
    </location>
</feature>
<feature type="transmembrane region" description="Helical" evidence="7">
    <location>
        <begin position="29"/>
        <end position="48"/>
    </location>
</feature>
<dbReference type="Proteomes" id="UP000184603">
    <property type="component" value="Unassembled WGS sequence"/>
</dbReference>
<dbReference type="InterPro" id="IPR051447">
    <property type="entry name" value="Lipoprotein-release_system"/>
</dbReference>
<feature type="domain" description="ABC3 transporter permease C-terminal" evidence="8">
    <location>
        <begin position="261"/>
        <end position="381"/>
    </location>
</feature>
<keyword evidence="4 7" id="KW-0812">Transmembrane</keyword>
<sequence>MTLRQRLQRQLNLLDYALATLWRRKLKNFGIVVVFTVVVFLFGSLQLMNRGLTEAAEAILKGAPDITVQQMSAGRQVSLHQTAGEEIEKILGVAKVVPRIWGYHFDEANGANYTIVGMNHDGQLSPLAEGRYPETGSSGEVVISREVQKSLDLGSRLSFSLFRPDLSMKSCTTVGMFGTHTGPVTADTIFMTMADARDLFQLGPHLITDLLVYVANPREIDNIAGKIASKIPGSRVITRSQIMKTYNVVYSWRSGFGGICLLASLVAFVILAYDRASGLSREDLREMGILKILGWQVGEVMAVRFWESVVVSFTAFLLGYGFAWVHVVWWQGMLFQPLMLGWSVLRPEFRFVPSFVPADLLLLFSVSVLPYLAATVVPAWKSGMVRPDTVI</sequence>
<dbReference type="Pfam" id="PF02687">
    <property type="entry name" value="FtsX"/>
    <property type="match status" value="1"/>
</dbReference>
<dbReference type="Pfam" id="PF12704">
    <property type="entry name" value="MacB_PCD"/>
    <property type="match status" value="1"/>
</dbReference>
<keyword evidence="10" id="KW-0449">Lipoprotein</keyword>
<evidence type="ECO:0000256" key="1">
    <source>
        <dbReference type="ARBA" id="ARBA00004651"/>
    </source>
</evidence>
<evidence type="ECO:0000256" key="7">
    <source>
        <dbReference type="SAM" id="Phobius"/>
    </source>
</evidence>
<keyword evidence="3" id="KW-1003">Cell membrane</keyword>
<evidence type="ECO:0000313" key="11">
    <source>
        <dbReference type="Proteomes" id="UP000184603"/>
    </source>
</evidence>
<dbReference type="GO" id="GO:0098797">
    <property type="term" value="C:plasma membrane protein complex"/>
    <property type="evidence" value="ECO:0007669"/>
    <property type="project" value="TreeGrafter"/>
</dbReference>
<evidence type="ECO:0000259" key="9">
    <source>
        <dbReference type="Pfam" id="PF12704"/>
    </source>
</evidence>
<dbReference type="EMBL" id="FRFE01000003">
    <property type="protein sequence ID" value="SHO44538.1"/>
    <property type="molecule type" value="Genomic_DNA"/>
</dbReference>
<dbReference type="STRING" id="1121416.SAMN02745220_00788"/>
<protein>
    <submittedName>
        <fullName evidence="10">ABC-type transport system, involved in lipoprotein release, permease component</fullName>
    </submittedName>
</protein>
<feature type="transmembrane region" description="Helical" evidence="7">
    <location>
        <begin position="309"/>
        <end position="331"/>
    </location>
</feature>
<evidence type="ECO:0000256" key="6">
    <source>
        <dbReference type="ARBA" id="ARBA00023136"/>
    </source>
</evidence>
<keyword evidence="11" id="KW-1185">Reference proteome</keyword>
<evidence type="ECO:0000256" key="3">
    <source>
        <dbReference type="ARBA" id="ARBA00022475"/>
    </source>
</evidence>
<evidence type="ECO:0000259" key="8">
    <source>
        <dbReference type="Pfam" id="PF02687"/>
    </source>
</evidence>
<dbReference type="GO" id="GO:0044874">
    <property type="term" value="P:lipoprotein localization to outer membrane"/>
    <property type="evidence" value="ECO:0007669"/>
    <property type="project" value="TreeGrafter"/>
</dbReference>
<dbReference type="PANTHER" id="PTHR30489:SF0">
    <property type="entry name" value="LIPOPROTEIN-RELEASING SYSTEM TRANSMEMBRANE PROTEIN LOLE"/>
    <property type="match status" value="1"/>
</dbReference>
<comment type="subcellular location">
    <subcellularLocation>
        <location evidence="1">Cell membrane</location>
        <topology evidence="1">Multi-pass membrane protein</topology>
    </subcellularLocation>
</comment>
<feature type="transmembrane region" description="Helical" evidence="7">
    <location>
        <begin position="250"/>
        <end position="273"/>
    </location>
</feature>
<accession>A0A1M7XZD2</accession>
<dbReference type="PANTHER" id="PTHR30489">
    <property type="entry name" value="LIPOPROTEIN-RELEASING SYSTEM TRANSMEMBRANE PROTEIN LOLE"/>
    <property type="match status" value="1"/>
</dbReference>
<evidence type="ECO:0000256" key="2">
    <source>
        <dbReference type="ARBA" id="ARBA00005236"/>
    </source>
</evidence>
<feature type="transmembrane region" description="Helical" evidence="7">
    <location>
        <begin position="351"/>
        <end position="374"/>
    </location>
</feature>
<proteinExistence type="inferred from homology"/>
<dbReference type="InterPro" id="IPR025857">
    <property type="entry name" value="MacB_PCD"/>
</dbReference>
<name>A0A1M7XZD2_9BACT</name>
<keyword evidence="5 7" id="KW-1133">Transmembrane helix</keyword>